<sequence length="416" mass="47325">MASDVRMQLIEKLRLADAFALQLDESTDVSKDAQLLAFVRFVDDKEMQEEFLFCKCLPQRTTSSEIFKVIDVFFRENDIPWTKCIALCTDGARAMAGLKSGLIALVRDVSPQVIWTHCMLHRESLVAKDMSAELADVMDSVVKVVNLVKKSALQTRLFSNLCAAEGEEHTALLYHSEVRWLSRGTVLSRVLELRKSIREFLLLQKRTELAALFSDNVWVTKLAYLADVFAELNTLNSSMQGRNTHAIQLYDKMEGFLKKIKRWRERIGEEIFSMFPSVDELGDSAVLSPPITRAILAHLEALEGQFGHYFSEADSWRRDKTWILFPFTDNAADGTHLTVTEEDQLIELSTDRKAMMSLLPFATTYLCESGFSSLTYLKNKYRSRLQPEADMTLCLTTSIRPRLDQLCAAHQGQTSH</sequence>
<reference evidence="1 2" key="2">
    <citation type="journal article" date="2023" name="Mol. Biol. Evol.">
        <title>Genomics of Secondarily Temperate Adaptation in the Only Non-Antarctic Icefish.</title>
        <authorList>
            <person name="Rivera-Colon A.G."/>
            <person name="Rayamajhi N."/>
            <person name="Minhas B.F."/>
            <person name="Madrigal G."/>
            <person name="Bilyk K.T."/>
            <person name="Yoon V."/>
            <person name="Hune M."/>
            <person name="Gregory S."/>
            <person name="Cheng C.H.C."/>
            <person name="Catchen J.M."/>
        </authorList>
    </citation>
    <scope>NUCLEOTIDE SEQUENCE [LARGE SCALE GENOMIC DNA]</scope>
    <source>
        <strain evidence="1">JMC-PN-2008</strain>
    </source>
</reference>
<accession>A0AAN8ATH4</accession>
<name>A0AAN8ATH4_ELEMC</name>
<comment type="caution">
    <text evidence="1">The sequence shown here is derived from an EMBL/GenBank/DDBJ whole genome shotgun (WGS) entry which is preliminary data.</text>
</comment>
<gene>
    <name evidence="1" type="ORF">PBY51_012509</name>
</gene>
<keyword evidence="2" id="KW-1185">Reference proteome</keyword>
<dbReference type="Proteomes" id="UP001346869">
    <property type="component" value="Unassembled WGS sequence"/>
</dbReference>
<dbReference type="AlphaFoldDB" id="A0AAN8ATH4"/>
<evidence type="ECO:0000313" key="2">
    <source>
        <dbReference type="Proteomes" id="UP001346869"/>
    </source>
</evidence>
<dbReference type="InterPro" id="IPR012337">
    <property type="entry name" value="RNaseH-like_sf"/>
</dbReference>
<dbReference type="SUPFAM" id="SSF53098">
    <property type="entry name" value="Ribonuclease H-like"/>
    <property type="match status" value="1"/>
</dbReference>
<dbReference type="EMBL" id="JAUZQC010000008">
    <property type="protein sequence ID" value="KAK5868064.1"/>
    <property type="molecule type" value="Genomic_DNA"/>
</dbReference>
<proteinExistence type="predicted"/>
<protein>
    <submittedName>
        <fullName evidence="1">Uncharacterized protein</fullName>
    </submittedName>
</protein>
<reference evidence="1 2" key="1">
    <citation type="journal article" date="2023" name="Genes (Basel)">
        <title>Chromosome-Level Genome Assembly and Circadian Gene Repertoire of the Patagonia Blennie Eleginops maclovinus-The Closest Ancestral Proxy of Antarctic Cryonotothenioids.</title>
        <authorList>
            <person name="Cheng C.C."/>
            <person name="Rivera-Colon A.G."/>
            <person name="Minhas B.F."/>
            <person name="Wilson L."/>
            <person name="Rayamajhi N."/>
            <person name="Vargas-Chacoff L."/>
            <person name="Catchen J.M."/>
        </authorList>
    </citation>
    <scope>NUCLEOTIDE SEQUENCE [LARGE SCALE GENOMIC DNA]</scope>
    <source>
        <strain evidence="1">JMC-PN-2008</strain>
    </source>
</reference>
<dbReference type="PANTHER" id="PTHR45913:SF19">
    <property type="entry name" value="LOW QUALITY PROTEIN: ZINC FINGER BED DOMAIN-CONTAINING PROTEIN 5-LIKE"/>
    <property type="match status" value="1"/>
</dbReference>
<evidence type="ECO:0000313" key="1">
    <source>
        <dbReference type="EMBL" id="KAK5868064.1"/>
    </source>
</evidence>
<dbReference type="PANTHER" id="PTHR45913">
    <property type="entry name" value="EPM2A-INTERACTING PROTEIN 1"/>
    <property type="match status" value="1"/>
</dbReference>
<organism evidence="1 2">
    <name type="scientific">Eleginops maclovinus</name>
    <name type="common">Patagonian blennie</name>
    <name type="synonym">Eleginus maclovinus</name>
    <dbReference type="NCBI Taxonomy" id="56733"/>
    <lineage>
        <taxon>Eukaryota</taxon>
        <taxon>Metazoa</taxon>
        <taxon>Chordata</taxon>
        <taxon>Craniata</taxon>
        <taxon>Vertebrata</taxon>
        <taxon>Euteleostomi</taxon>
        <taxon>Actinopterygii</taxon>
        <taxon>Neopterygii</taxon>
        <taxon>Teleostei</taxon>
        <taxon>Neoteleostei</taxon>
        <taxon>Acanthomorphata</taxon>
        <taxon>Eupercaria</taxon>
        <taxon>Perciformes</taxon>
        <taxon>Notothenioidei</taxon>
        <taxon>Eleginopidae</taxon>
        <taxon>Eleginops</taxon>
    </lineage>
</organism>